<proteinExistence type="predicted"/>
<sequence>MAQKKTDALNLSLLILALTLEISFSHAVKLNVALIVLALGFLGWRRALEA</sequence>
<evidence type="ECO:0000313" key="1">
    <source>
        <dbReference type="EMBL" id="CRL16887.1"/>
    </source>
</evidence>
<organism evidence="1">
    <name type="scientific">Lacticaseibacillus paracasei</name>
    <name type="common">Lactobacillus paracasei</name>
    <dbReference type="NCBI Taxonomy" id="1597"/>
    <lineage>
        <taxon>Bacteria</taxon>
        <taxon>Bacillati</taxon>
        <taxon>Bacillota</taxon>
        <taxon>Bacilli</taxon>
        <taxon>Lactobacillales</taxon>
        <taxon>Lactobacillaceae</taxon>
        <taxon>Lacticaseibacillus</taxon>
    </lineage>
</organism>
<keyword evidence="1" id="KW-0812">Transmembrane</keyword>
<protein>
    <submittedName>
        <fullName evidence="1">Energizing module transmembrane component of thiamin-regulated hydroxymethylpyrimidine ECF transporter</fullName>
    </submittedName>
</protein>
<accession>A0A0M6W8D9</accession>
<dbReference type="EMBL" id="LN846901">
    <property type="protein sequence ID" value="CRL16887.1"/>
    <property type="molecule type" value="Genomic_DNA"/>
</dbReference>
<keyword evidence="1" id="KW-0472">Membrane</keyword>
<dbReference type="AlphaFoldDB" id="A0A0M6W8D9"/>
<reference evidence="1" key="1">
    <citation type="journal article" date="2015" name="Front. Microbiol.">
        <title>The vaginal isolate Lactobacillus paracasei LPC-S01 (DSM 26760) is suitable for oral administration.</title>
        <authorList>
            <person name="Balzaretti S."/>
            <person name="Taverniti V."/>
            <person name="Rondini G."/>
            <person name="Marcolegio G."/>
            <person name="Minuzzo M."/>
            <person name="Remagni M.C."/>
            <person name="Fiore W."/>
            <person name="Arioli S."/>
            <person name="Guglielmetti S."/>
        </authorList>
    </citation>
    <scope>NUCLEOTIDE SEQUENCE</scope>
    <source>
        <strain evidence="1">LPC-S01</strain>
    </source>
</reference>
<name>A0A0M6W8D9_LACPA</name>